<keyword evidence="1" id="KW-0472">Membrane</keyword>
<organism evidence="2 3">
    <name type="scientific">Clostridium ljungdahlii</name>
    <dbReference type="NCBI Taxonomy" id="1538"/>
    <lineage>
        <taxon>Bacteria</taxon>
        <taxon>Bacillati</taxon>
        <taxon>Bacillota</taxon>
        <taxon>Clostridia</taxon>
        <taxon>Eubacteriales</taxon>
        <taxon>Clostridiaceae</taxon>
        <taxon>Clostridium</taxon>
    </lineage>
</organism>
<keyword evidence="1" id="KW-0812">Transmembrane</keyword>
<gene>
    <name evidence="2" type="ORF">WY13_03262</name>
</gene>
<dbReference type="OrthoDB" id="2083169at2"/>
<feature type="transmembrane region" description="Helical" evidence="1">
    <location>
        <begin position="46"/>
        <end position="66"/>
    </location>
</feature>
<name>A0A162KSS3_9CLOT</name>
<dbReference type="Proteomes" id="UP000077407">
    <property type="component" value="Unassembled WGS sequence"/>
</dbReference>
<dbReference type="EMBL" id="LITT01000058">
    <property type="protein sequence ID" value="OAA83476.1"/>
    <property type="molecule type" value="Genomic_DNA"/>
</dbReference>
<dbReference type="PATRIC" id="fig|1538.10.peg.3318"/>
<accession>A0A162KSS3</accession>
<proteinExistence type="predicted"/>
<evidence type="ECO:0000256" key="1">
    <source>
        <dbReference type="SAM" id="Phobius"/>
    </source>
</evidence>
<keyword evidence="1" id="KW-1133">Transmembrane helix</keyword>
<dbReference type="AlphaFoldDB" id="A0A162KSS3"/>
<evidence type="ECO:0008006" key="4">
    <source>
        <dbReference type="Google" id="ProtNLM"/>
    </source>
</evidence>
<evidence type="ECO:0000313" key="3">
    <source>
        <dbReference type="Proteomes" id="UP000077407"/>
    </source>
</evidence>
<sequence length="120" mass="14141">MGNYDSEYQNYYNSLKGRANYSPYHDRMRSSGGFFFQKGNYLVKRIIRDLIGVLVLFAFVIVCKIIQTPQTKSIYNYSKEIVDENYDYSKIETQLKNININDIKNGAENVMNRIRVNEEE</sequence>
<dbReference type="RefSeq" id="WP_063556566.1">
    <property type="nucleotide sequence ID" value="NZ_LITT01000058.1"/>
</dbReference>
<reference evidence="2 3" key="1">
    <citation type="journal article" date="2015" name="Biotechnol. Bioeng.">
        <title>Genome sequence and phenotypic characterization of Caulobacter segnis.</title>
        <authorList>
            <person name="Patel S."/>
            <person name="Fletcher B."/>
            <person name="Scott D.C."/>
            <person name="Ely B."/>
        </authorList>
    </citation>
    <scope>NUCLEOTIDE SEQUENCE [LARGE SCALE GENOMIC DNA]</scope>
    <source>
        <strain evidence="2 3">ERI-2</strain>
    </source>
</reference>
<protein>
    <recommendedName>
        <fullName evidence="4">Endopeptidase</fullName>
    </recommendedName>
</protein>
<comment type="caution">
    <text evidence="2">The sequence shown here is derived from an EMBL/GenBank/DDBJ whole genome shotgun (WGS) entry which is preliminary data.</text>
</comment>
<evidence type="ECO:0000313" key="2">
    <source>
        <dbReference type="EMBL" id="OAA83476.1"/>
    </source>
</evidence>